<dbReference type="InterPro" id="IPR012349">
    <property type="entry name" value="Split_barrel_FMN-bd"/>
</dbReference>
<dbReference type="EC" id="1.-.-.-" evidence="1"/>
<dbReference type="GO" id="GO:0016491">
    <property type="term" value="F:oxidoreductase activity"/>
    <property type="evidence" value="ECO:0007669"/>
    <property type="project" value="UniProtKB-KW"/>
</dbReference>
<keyword evidence="1" id="KW-0560">Oxidoreductase</keyword>
<gene>
    <name evidence="1" type="primary">ddn_2</name>
    <name evidence="1" type="ORF">CCUG60884_00855</name>
</gene>
<evidence type="ECO:0000313" key="1">
    <source>
        <dbReference type="EMBL" id="TEA08374.1"/>
    </source>
</evidence>
<accession>A0A4R8SYK1</accession>
<dbReference type="AlphaFoldDB" id="A0A4R8SYK1"/>
<dbReference type="InterPro" id="IPR004378">
    <property type="entry name" value="F420H2_quin_Rdtase"/>
</dbReference>
<proteinExistence type="predicted"/>
<dbReference type="SUPFAM" id="SSF50475">
    <property type="entry name" value="FMN-binding split barrel"/>
    <property type="match status" value="1"/>
</dbReference>
<dbReference type="EMBL" id="PECL01000006">
    <property type="protein sequence ID" value="TEA08374.1"/>
    <property type="molecule type" value="Genomic_DNA"/>
</dbReference>
<sequence length="192" mass="21297">MATGTPAKTMDGPLPESLRYTDGRYVFERRPGLDTTAAPLAERRRFAGALHAIHRPWFAIRVPRGVGVLTTIGRKSGSPRITYVKAVRDGDRAYLAAITGRHTLWVKNIQANPQVSLRLTDGTYSGAARPIAPGDPVYGAARERFCGVIHPFDYVENMFHRKGLPSRRKIVELHRAWFEGGTPLVVELDTHA</sequence>
<dbReference type="Pfam" id="PF04075">
    <property type="entry name" value="F420H2_quin_red"/>
    <property type="match status" value="1"/>
</dbReference>
<protein>
    <submittedName>
        <fullName evidence="1">Deazaflavin-dependent nitroreductase</fullName>
        <ecNumber evidence="1">1.-.-.-</ecNumber>
    </submittedName>
</protein>
<name>A0A4R8SYK1_9MYCO</name>
<dbReference type="Gene3D" id="2.30.110.10">
    <property type="entry name" value="Electron Transport, Fmn-binding Protein, Chain A"/>
    <property type="match status" value="1"/>
</dbReference>
<comment type="caution">
    <text evidence="1">The sequence shown here is derived from an EMBL/GenBank/DDBJ whole genome shotgun (WGS) entry which is preliminary data.</text>
</comment>
<dbReference type="OrthoDB" id="4570856at2"/>
<dbReference type="STRING" id="404941.GCA_002013645_00436"/>
<organism evidence="1 2">
    <name type="scientific">Mycobacteroides salmoniphilum</name>
    <dbReference type="NCBI Taxonomy" id="404941"/>
    <lineage>
        <taxon>Bacteria</taxon>
        <taxon>Bacillati</taxon>
        <taxon>Actinomycetota</taxon>
        <taxon>Actinomycetes</taxon>
        <taxon>Mycobacteriales</taxon>
        <taxon>Mycobacteriaceae</taxon>
        <taxon>Mycobacteroides</taxon>
    </lineage>
</organism>
<reference evidence="1 2" key="1">
    <citation type="journal article" date="2019" name="Sci. Rep.">
        <title>Extended insight into the Mycobacterium chelonae-abscessus complex through whole genome sequencing of Mycobacterium salmoniphilum outbreak and Mycobacterium salmoniphilum-like strains.</title>
        <authorList>
            <person name="Behra P.R.K."/>
            <person name="Das S."/>
            <person name="Pettersson B.M.F."/>
            <person name="Shirreff L."/>
            <person name="DuCote T."/>
            <person name="Jacobsson K.G."/>
            <person name="Ennis D.G."/>
            <person name="Kirsebom L.A."/>
        </authorList>
    </citation>
    <scope>NUCLEOTIDE SEQUENCE [LARGE SCALE GENOMIC DNA]</scope>
    <source>
        <strain evidence="1 2">CCUG 60884</strain>
    </source>
</reference>
<dbReference type="RefSeq" id="WP_134081838.1">
    <property type="nucleotide sequence ID" value="NZ_JAPDRC010000001.1"/>
</dbReference>
<dbReference type="NCBIfam" id="TIGR00026">
    <property type="entry name" value="hi_GC_TIGR00026"/>
    <property type="match status" value="1"/>
</dbReference>
<dbReference type="Proteomes" id="UP000294604">
    <property type="component" value="Unassembled WGS sequence"/>
</dbReference>
<evidence type="ECO:0000313" key="2">
    <source>
        <dbReference type="Proteomes" id="UP000294604"/>
    </source>
</evidence>